<dbReference type="CDD" id="cd03264">
    <property type="entry name" value="ABC_drug_resistance_like"/>
    <property type="match status" value="1"/>
</dbReference>
<keyword evidence="4 6" id="KW-0067">ATP-binding</keyword>
<dbReference type="PANTHER" id="PTHR43335:SF2">
    <property type="entry name" value="ABC TRANSPORTER, ATP-BINDING PROTEIN"/>
    <property type="match status" value="1"/>
</dbReference>
<dbReference type="InterPro" id="IPR003439">
    <property type="entry name" value="ABC_transporter-like_ATP-bd"/>
</dbReference>
<evidence type="ECO:0000256" key="2">
    <source>
        <dbReference type="ARBA" id="ARBA00022448"/>
    </source>
</evidence>
<evidence type="ECO:0000256" key="4">
    <source>
        <dbReference type="ARBA" id="ARBA00022840"/>
    </source>
</evidence>
<evidence type="ECO:0000313" key="6">
    <source>
        <dbReference type="EMBL" id="MBI5168438.1"/>
    </source>
</evidence>
<dbReference type="InterPro" id="IPR017871">
    <property type="entry name" value="ABC_transporter-like_CS"/>
</dbReference>
<evidence type="ECO:0000256" key="1">
    <source>
        <dbReference type="ARBA" id="ARBA00005417"/>
    </source>
</evidence>
<accession>A0A933SAX3</accession>
<keyword evidence="3" id="KW-0547">Nucleotide-binding</keyword>
<evidence type="ECO:0000259" key="5">
    <source>
        <dbReference type="PROSITE" id="PS50893"/>
    </source>
</evidence>
<organism evidence="6 7">
    <name type="scientific">Eiseniibacteriota bacterium</name>
    <dbReference type="NCBI Taxonomy" id="2212470"/>
    <lineage>
        <taxon>Bacteria</taxon>
        <taxon>Candidatus Eiseniibacteriota</taxon>
    </lineage>
</organism>
<dbReference type="PANTHER" id="PTHR43335">
    <property type="entry name" value="ABC TRANSPORTER, ATP-BINDING PROTEIN"/>
    <property type="match status" value="1"/>
</dbReference>
<proteinExistence type="inferred from homology"/>
<protein>
    <submittedName>
        <fullName evidence="6">ABC transporter ATP-binding protein</fullName>
    </submittedName>
</protein>
<dbReference type="PROSITE" id="PS00211">
    <property type="entry name" value="ABC_TRANSPORTER_1"/>
    <property type="match status" value="1"/>
</dbReference>
<dbReference type="Pfam" id="PF00005">
    <property type="entry name" value="ABC_tran"/>
    <property type="match status" value="1"/>
</dbReference>
<dbReference type="EMBL" id="JACRIW010000023">
    <property type="protein sequence ID" value="MBI5168438.1"/>
    <property type="molecule type" value="Genomic_DNA"/>
</dbReference>
<dbReference type="InterPro" id="IPR027417">
    <property type="entry name" value="P-loop_NTPase"/>
</dbReference>
<dbReference type="GO" id="GO:0016887">
    <property type="term" value="F:ATP hydrolysis activity"/>
    <property type="evidence" value="ECO:0007669"/>
    <property type="project" value="InterPro"/>
</dbReference>
<comment type="similarity">
    <text evidence="1">Belongs to the ABC transporter superfamily.</text>
</comment>
<dbReference type="InterPro" id="IPR003593">
    <property type="entry name" value="AAA+_ATPase"/>
</dbReference>
<dbReference type="PROSITE" id="PS50893">
    <property type="entry name" value="ABC_TRANSPORTER_2"/>
    <property type="match status" value="1"/>
</dbReference>
<dbReference type="SUPFAM" id="SSF52540">
    <property type="entry name" value="P-loop containing nucleoside triphosphate hydrolases"/>
    <property type="match status" value="1"/>
</dbReference>
<evidence type="ECO:0000313" key="7">
    <source>
        <dbReference type="Proteomes" id="UP000696931"/>
    </source>
</evidence>
<dbReference type="AlphaFoldDB" id="A0A933SAX3"/>
<gene>
    <name evidence="6" type="ORF">HZA61_03020</name>
</gene>
<evidence type="ECO:0000256" key="3">
    <source>
        <dbReference type="ARBA" id="ARBA00022741"/>
    </source>
</evidence>
<name>A0A933SAX3_UNCEI</name>
<dbReference type="GO" id="GO:0005524">
    <property type="term" value="F:ATP binding"/>
    <property type="evidence" value="ECO:0007669"/>
    <property type="project" value="UniProtKB-KW"/>
</dbReference>
<dbReference type="Gene3D" id="3.40.50.300">
    <property type="entry name" value="P-loop containing nucleotide triphosphate hydrolases"/>
    <property type="match status" value="1"/>
</dbReference>
<keyword evidence="2" id="KW-0813">Transport</keyword>
<feature type="domain" description="ABC transporter" evidence="5">
    <location>
        <begin position="3"/>
        <end position="232"/>
    </location>
</feature>
<comment type="caution">
    <text evidence="6">The sequence shown here is derived from an EMBL/GenBank/DDBJ whole genome shotgun (WGS) entry which is preliminary data.</text>
</comment>
<sequence>MALVIEGVGKRYPGRGWALSQFTLTLEPGLTGLLGPNGAGKSTLMRILATLTRPTEGRVSWDGADLAKQPDALRDVLGYLPQDFGVYPQLSAIEFLEYLAAAKGLDARAAKTRIAELLELVNLTEAAHRPLGGYSGGMRQRVGIAQALLNDPRVLIVDEPTAGLDPEERVRLRNLLGELSGERVVLLSTHIVSDVEATAAHIALIHEGRLVAHGTPDELLARVEGRVWELAVRAEHLDDARRFWRVGAAMRRGPDVLLRVVADETPRPDAKAVAPTLEDAYLALVRGEREERDAHAGARP</sequence>
<reference evidence="6" key="1">
    <citation type="submission" date="2020-07" db="EMBL/GenBank/DDBJ databases">
        <title>Huge and variable diversity of episymbiotic CPR bacteria and DPANN archaea in groundwater ecosystems.</title>
        <authorList>
            <person name="He C.Y."/>
            <person name="Keren R."/>
            <person name="Whittaker M."/>
            <person name="Farag I.F."/>
            <person name="Doudna J."/>
            <person name="Cate J.H.D."/>
            <person name="Banfield J.F."/>
        </authorList>
    </citation>
    <scope>NUCLEOTIDE SEQUENCE</scope>
    <source>
        <strain evidence="6">NC_groundwater_1813_Pr3_B-0.1um_71_17</strain>
    </source>
</reference>
<dbReference type="Proteomes" id="UP000696931">
    <property type="component" value="Unassembled WGS sequence"/>
</dbReference>
<dbReference type="SMART" id="SM00382">
    <property type="entry name" value="AAA"/>
    <property type="match status" value="1"/>
</dbReference>